<proteinExistence type="predicted"/>
<keyword evidence="2" id="KW-1185">Reference proteome</keyword>
<dbReference type="HOGENOM" id="CLU_3280605_0_0_1"/>
<dbReference type="PaxDb" id="29760-VIT_03s0038g03450.t01"/>
<reference evidence="2" key="1">
    <citation type="journal article" date="2007" name="Nature">
        <title>The grapevine genome sequence suggests ancestral hexaploidization in major angiosperm phyla.</title>
        <authorList>
            <consortium name="The French-Italian Public Consortium for Grapevine Genome Characterization."/>
            <person name="Jaillon O."/>
            <person name="Aury J.-M."/>
            <person name="Noel B."/>
            <person name="Policriti A."/>
            <person name="Clepet C."/>
            <person name="Casagrande A."/>
            <person name="Choisne N."/>
            <person name="Aubourg S."/>
            <person name="Vitulo N."/>
            <person name="Jubin C."/>
            <person name="Vezzi A."/>
            <person name="Legeai F."/>
            <person name="Hugueney P."/>
            <person name="Dasilva C."/>
            <person name="Horner D."/>
            <person name="Mica E."/>
            <person name="Jublot D."/>
            <person name="Poulain J."/>
            <person name="Bruyere C."/>
            <person name="Billault A."/>
            <person name="Segurens B."/>
            <person name="Gouyvenoux M."/>
            <person name="Ugarte E."/>
            <person name="Cattonaro F."/>
            <person name="Anthouard V."/>
            <person name="Vico V."/>
            <person name="Del Fabbro C."/>
            <person name="Alaux M."/>
            <person name="Di Gaspero G."/>
            <person name="Dumas V."/>
            <person name="Felice N."/>
            <person name="Paillard S."/>
            <person name="Juman I."/>
            <person name="Moroldo M."/>
            <person name="Scalabrin S."/>
            <person name="Canaguier A."/>
            <person name="Le Clainche I."/>
            <person name="Malacrida G."/>
            <person name="Durand E."/>
            <person name="Pesole G."/>
            <person name="Laucou V."/>
            <person name="Chatelet P."/>
            <person name="Merdinoglu D."/>
            <person name="Delledonne M."/>
            <person name="Pezzotti M."/>
            <person name="Lecharny A."/>
            <person name="Scarpelli C."/>
            <person name="Artiguenave F."/>
            <person name="Pe M.E."/>
            <person name="Valle G."/>
            <person name="Morgante M."/>
            <person name="Caboche M."/>
            <person name="Adam-Blondon A.-F."/>
            <person name="Weissenbach J."/>
            <person name="Quetier F."/>
            <person name="Wincker P."/>
        </authorList>
    </citation>
    <scope>NUCLEOTIDE SEQUENCE [LARGE SCALE GENOMIC DNA]</scope>
    <source>
        <strain evidence="2">cv. Pinot noir / PN40024</strain>
    </source>
</reference>
<organism evidence="1 2">
    <name type="scientific">Vitis vinifera</name>
    <name type="common">Grape</name>
    <dbReference type="NCBI Taxonomy" id="29760"/>
    <lineage>
        <taxon>Eukaryota</taxon>
        <taxon>Viridiplantae</taxon>
        <taxon>Streptophyta</taxon>
        <taxon>Embryophyta</taxon>
        <taxon>Tracheophyta</taxon>
        <taxon>Spermatophyta</taxon>
        <taxon>Magnoliopsida</taxon>
        <taxon>eudicotyledons</taxon>
        <taxon>Gunneridae</taxon>
        <taxon>Pentapetalae</taxon>
        <taxon>rosids</taxon>
        <taxon>Vitales</taxon>
        <taxon>Vitaceae</taxon>
        <taxon>Viteae</taxon>
        <taxon>Vitis</taxon>
    </lineage>
</organism>
<protein>
    <submittedName>
        <fullName evidence="1">Uncharacterized protein</fullName>
    </submittedName>
</protein>
<dbReference type="InParanoid" id="F6I0U6"/>
<evidence type="ECO:0000313" key="2">
    <source>
        <dbReference type="Proteomes" id="UP000009183"/>
    </source>
</evidence>
<dbReference type="AlphaFoldDB" id="F6I0U6"/>
<dbReference type="EMBL" id="FN596508">
    <property type="protein sequence ID" value="CCB60562.1"/>
    <property type="molecule type" value="Genomic_DNA"/>
</dbReference>
<sequence length="41" mass="4416">MWRLQELGKITAAVPMGKIEAVLSAFESKCGHIASLTEDAL</sequence>
<evidence type="ECO:0000313" key="1">
    <source>
        <dbReference type="EMBL" id="CCB60562.1"/>
    </source>
</evidence>
<dbReference type="Proteomes" id="UP000009183">
    <property type="component" value="Chromosome 3"/>
</dbReference>
<gene>
    <name evidence="1" type="ordered locus">VIT_03s0038g03450</name>
</gene>
<accession>F6I0U6</accession>
<name>F6I0U6_VITVI</name>